<feature type="compositionally biased region" description="Pro residues" evidence="1">
    <location>
        <begin position="404"/>
        <end position="413"/>
    </location>
</feature>
<dbReference type="RefSeq" id="WP_425325722.1">
    <property type="nucleotide sequence ID" value="NZ_UEGW01000001.1"/>
</dbReference>
<accession>A0A375YSY2</accession>
<evidence type="ECO:0000256" key="1">
    <source>
        <dbReference type="SAM" id="MobiDB-lite"/>
    </source>
</evidence>
<dbReference type="AlphaFoldDB" id="A0A375YSY2"/>
<reference evidence="2 3" key="1">
    <citation type="submission" date="2018-05" db="EMBL/GenBank/DDBJ databases">
        <authorList>
            <consortium name="IHU Genomes"/>
        </authorList>
    </citation>
    <scope>NUCLEOTIDE SEQUENCE [LARGE SCALE GENOMIC DNA]</scope>
    <source>
        <strain evidence="2 3">P7336</strain>
    </source>
</reference>
<name>A0A375YSY2_MYCSH</name>
<feature type="compositionally biased region" description="Acidic residues" evidence="1">
    <location>
        <begin position="349"/>
        <end position="383"/>
    </location>
</feature>
<evidence type="ECO:0000313" key="2">
    <source>
        <dbReference type="EMBL" id="SRX91949.1"/>
    </source>
</evidence>
<evidence type="ECO:0000313" key="3">
    <source>
        <dbReference type="Proteomes" id="UP000252015"/>
    </source>
</evidence>
<dbReference type="STRING" id="29313.BHQ16_07425"/>
<feature type="region of interest" description="Disordered" evidence="1">
    <location>
        <begin position="344"/>
        <end position="451"/>
    </location>
</feature>
<gene>
    <name evidence="2" type="ORF">MSP7336_00170</name>
</gene>
<dbReference type="EMBL" id="UEGW01000001">
    <property type="protein sequence ID" value="SRX91949.1"/>
    <property type="molecule type" value="Genomic_DNA"/>
</dbReference>
<protein>
    <submittedName>
        <fullName evidence="2">Uncharacterized protein</fullName>
    </submittedName>
</protein>
<dbReference type="Proteomes" id="UP000252015">
    <property type="component" value="Unassembled WGS sequence"/>
</dbReference>
<proteinExistence type="predicted"/>
<organism evidence="2 3">
    <name type="scientific">Mycobacterium shimoidei</name>
    <dbReference type="NCBI Taxonomy" id="29313"/>
    <lineage>
        <taxon>Bacteria</taxon>
        <taxon>Bacillati</taxon>
        <taxon>Actinomycetota</taxon>
        <taxon>Actinomycetes</taxon>
        <taxon>Mycobacteriales</taxon>
        <taxon>Mycobacteriaceae</taxon>
        <taxon>Mycobacterium</taxon>
    </lineage>
</organism>
<sequence>MGYLDVAARLAEGQPALEHTQTYVDACRTLGYQHPDLTAHHSQVRDWYETETGLDLDVLDADCAALWAAVNTIEEALAIQRAQTAELAATWRGVGAASAAQFLQRHCDAAAAVATRVRAAAERCSALRDDLWQAVDGKVATTLAVDDRSLDRRSSWLAAAQTVISGIGDRATAEELVRQELIPYVDNNIRSDWLTAMRSAVDAVAASYATTIDALTTAPRVCFEIPGALGPQPPLAEASPTFVPTATMPPAAAVIPPASTIPAGISSPPEPVPAGLLDDSAPGPVPPVPDMAAPLGDFPGLSTATGDLGGLGGLAGTIGGVVGKIANGIGGLLGALADGLADSQGLDDPLMDDPPDLDGDPLDEELDQTDDEPAPETAEESDETPTTATDVVDDQAAVPEPADGSPPPAPEPLAEPAVAPAPVAPSPPETPEAQPATPCEIAADELPQAGE</sequence>
<keyword evidence="3" id="KW-1185">Reference proteome</keyword>